<accession>A0A0B1SC87</accession>
<dbReference type="AlphaFoldDB" id="A0A0B1SC87"/>
<organism evidence="2 3">
    <name type="scientific">Oesophagostomum dentatum</name>
    <name type="common">Nodular worm</name>
    <dbReference type="NCBI Taxonomy" id="61180"/>
    <lineage>
        <taxon>Eukaryota</taxon>
        <taxon>Metazoa</taxon>
        <taxon>Ecdysozoa</taxon>
        <taxon>Nematoda</taxon>
        <taxon>Chromadorea</taxon>
        <taxon>Rhabditida</taxon>
        <taxon>Rhabditina</taxon>
        <taxon>Rhabditomorpha</taxon>
        <taxon>Strongyloidea</taxon>
        <taxon>Strongylidae</taxon>
        <taxon>Oesophagostomum</taxon>
    </lineage>
</organism>
<evidence type="ECO:0000313" key="3">
    <source>
        <dbReference type="Proteomes" id="UP000053660"/>
    </source>
</evidence>
<dbReference type="EMBL" id="KN576279">
    <property type="protein sequence ID" value="KHJ82928.1"/>
    <property type="molecule type" value="Genomic_DNA"/>
</dbReference>
<keyword evidence="3" id="KW-1185">Reference proteome</keyword>
<dbReference type="Proteomes" id="UP000053660">
    <property type="component" value="Unassembled WGS sequence"/>
</dbReference>
<proteinExistence type="predicted"/>
<feature type="compositionally biased region" description="Low complexity" evidence="1">
    <location>
        <begin position="39"/>
        <end position="52"/>
    </location>
</feature>
<gene>
    <name evidence="2" type="ORF">OESDEN_17377</name>
</gene>
<feature type="region of interest" description="Disordered" evidence="1">
    <location>
        <begin position="10"/>
        <end position="91"/>
    </location>
</feature>
<evidence type="ECO:0000256" key="1">
    <source>
        <dbReference type="SAM" id="MobiDB-lite"/>
    </source>
</evidence>
<name>A0A0B1SC87_OESDE</name>
<evidence type="ECO:0000313" key="2">
    <source>
        <dbReference type="EMBL" id="KHJ82928.1"/>
    </source>
</evidence>
<sequence length="91" mass="10057">MLKVVRFIEGELNRTPSLPASSNSAPHCRRPTAGRFANSQTSIRQTSTTSHRTIGRVGEHPPSTPTFTPASSTDKNRRKHHTSATTVYDRN</sequence>
<protein>
    <submittedName>
        <fullName evidence="2">Uncharacterized protein</fullName>
    </submittedName>
</protein>
<dbReference type="OrthoDB" id="5902855at2759"/>
<feature type="compositionally biased region" description="Polar residues" evidence="1">
    <location>
        <begin position="14"/>
        <end position="25"/>
    </location>
</feature>
<reference evidence="2 3" key="1">
    <citation type="submission" date="2014-03" db="EMBL/GenBank/DDBJ databases">
        <title>Draft genome of the hookworm Oesophagostomum dentatum.</title>
        <authorList>
            <person name="Mitreva M."/>
        </authorList>
    </citation>
    <scope>NUCLEOTIDE SEQUENCE [LARGE SCALE GENOMIC DNA]</scope>
    <source>
        <strain evidence="2 3">OD-Hann</strain>
    </source>
</reference>